<evidence type="ECO:0000256" key="11">
    <source>
        <dbReference type="ARBA" id="ARBA00022683"/>
    </source>
</evidence>
<feature type="binding site" evidence="18">
    <location>
        <begin position="446"/>
        <end position="447"/>
    </location>
    <ligand>
        <name>phosphoenolpyruvate</name>
        <dbReference type="ChEBI" id="CHEBI:58702"/>
    </ligand>
</feature>
<feature type="domain" description="Phosphotransferase system enzyme I N-terminal" evidence="22">
    <location>
        <begin position="11"/>
        <end position="125"/>
    </location>
</feature>
<protein>
    <recommendedName>
        <fullName evidence="6 16">Phosphoenolpyruvate-protein phosphotransferase</fullName>
        <ecNumber evidence="5 16">2.7.3.9</ecNumber>
    </recommendedName>
    <alternativeName>
        <fullName evidence="15 16">Phosphotransferase system, enzyme I</fullName>
    </alternativeName>
</protein>
<dbReference type="InterPro" id="IPR036618">
    <property type="entry name" value="PtsI_HPr-bd_sf"/>
</dbReference>
<keyword evidence="14 16" id="KW-0460">Magnesium</keyword>
<dbReference type="Gene3D" id="1.10.274.10">
    <property type="entry name" value="PtsI, HPr-binding domain"/>
    <property type="match status" value="1"/>
</dbReference>
<evidence type="ECO:0000256" key="4">
    <source>
        <dbReference type="ARBA" id="ARBA00007837"/>
    </source>
</evidence>
<dbReference type="GO" id="GO:0005737">
    <property type="term" value="C:cytoplasm"/>
    <property type="evidence" value="ECO:0007669"/>
    <property type="project" value="UniProtKB-SubCell"/>
</dbReference>
<dbReference type="InterPro" id="IPR006318">
    <property type="entry name" value="PTS_EI-like"/>
</dbReference>
<comment type="subcellular location">
    <subcellularLocation>
        <location evidence="3 16">Cytoplasm</location>
    </subcellularLocation>
</comment>
<feature type="binding site" evidence="18">
    <location>
        <position position="291"/>
    </location>
    <ligand>
        <name>phosphoenolpyruvate</name>
        <dbReference type="ChEBI" id="CHEBI:58702"/>
    </ligand>
</feature>
<feature type="active site" description="Tele-phosphohistidine intermediate" evidence="17">
    <location>
        <position position="187"/>
    </location>
</feature>
<dbReference type="InterPro" id="IPR008731">
    <property type="entry name" value="PTS_EIN"/>
</dbReference>
<dbReference type="Gene3D" id="3.20.20.60">
    <property type="entry name" value="Phosphoenolpyruvate-binding domains"/>
    <property type="match status" value="1"/>
</dbReference>
<dbReference type="Pfam" id="PF02896">
    <property type="entry name" value="PEP-utilizers_C"/>
    <property type="match status" value="1"/>
</dbReference>
<feature type="domain" description="PEP-utilising enzyme C-terminal" evidence="21">
    <location>
        <begin position="254"/>
        <end position="532"/>
    </location>
</feature>
<keyword evidence="11 16" id="KW-0598">Phosphotransferase system</keyword>
<evidence type="ECO:0000256" key="7">
    <source>
        <dbReference type="ARBA" id="ARBA00022448"/>
    </source>
</evidence>
<dbReference type="PIRSF" id="PIRSF000732">
    <property type="entry name" value="PTS_enzyme_I"/>
    <property type="match status" value="1"/>
</dbReference>
<dbReference type="GO" id="GO:0046872">
    <property type="term" value="F:metal ion binding"/>
    <property type="evidence" value="ECO:0007669"/>
    <property type="project" value="UniProtKB-KW"/>
</dbReference>
<keyword evidence="13 16" id="KW-0418">Kinase</keyword>
<dbReference type="AlphaFoldDB" id="A0A844SU59"/>
<evidence type="ECO:0000256" key="16">
    <source>
        <dbReference type="PIRNR" id="PIRNR000732"/>
    </source>
</evidence>
<dbReference type="InterPro" id="IPR050499">
    <property type="entry name" value="PEP-utilizing_PTS_enzyme"/>
</dbReference>
<dbReference type="PANTHER" id="PTHR46244">
    <property type="entry name" value="PHOSPHOENOLPYRUVATE-PROTEIN PHOSPHOTRANSFERASE"/>
    <property type="match status" value="1"/>
</dbReference>
<organism evidence="23 24">
    <name type="scientific">Bradyrhizobium pachyrhizi</name>
    <dbReference type="NCBI Taxonomy" id="280333"/>
    <lineage>
        <taxon>Bacteria</taxon>
        <taxon>Pseudomonadati</taxon>
        <taxon>Pseudomonadota</taxon>
        <taxon>Alphaproteobacteria</taxon>
        <taxon>Hyphomicrobiales</taxon>
        <taxon>Nitrobacteraceae</taxon>
        <taxon>Bradyrhizobium</taxon>
    </lineage>
</organism>
<dbReference type="InterPro" id="IPR036637">
    <property type="entry name" value="Phosphohistidine_dom_sf"/>
</dbReference>
<evidence type="ECO:0000256" key="8">
    <source>
        <dbReference type="ARBA" id="ARBA00022490"/>
    </source>
</evidence>
<feature type="binding site" evidence="19">
    <location>
        <position position="447"/>
    </location>
    <ligand>
        <name>Mg(2+)</name>
        <dbReference type="ChEBI" id="CHEBI:18420"/>
    </ligand>
</feature>
<dbReference type="PRINTS" id="PR01736">
    <property type="entry name" value="PHPHTRNFRASE"/>
</dbReference>
<dbReference type="GO" id="GO:0009401">
    <property type="term" value="P:phosphoenolpyruvate-dependent sugar phosphotransferase system"/>
    <property type="evidence" value="ECO:0007669"/>
    <property type="project" value="UniProtKB-KW"/>
</dbReference>
<evidence type="ECO:0000259" key="22">
    <source>
        <dbReference type="Pfam" id="PF05524"/>
    </source>
</evidence>
<evidence type="ECO:0000256" key="2">
    <source>
        <dbReference type="ARBA" id="ARBA00001946"/>
    </source>
</evidence>
<dbReference type="RefSeq" id="WP_157345565.1">
    <property type="nucleotide sequence ID" value="NZ_CP121667.1"/>
</dbReference>
<dbReference type="GO" id="GO:0008965">
    <property type="term" value="F:phosphoenolpyruvate-protein phosphotransferase activity"/>
    <property type="evidence" value="ECO:0007669"/>
    <property type="project" value="UniProtKB-EC"/>
</dbReference>
<evidence type="ECO:0000313" key="23">
    <source>
        <dbReference type="EMBL" id="MVT67434.1"/>
    </source>
</evidence>
<keyword evidence="8 16" id="KW-0963">Cytoplasm</keyword>
<dbReference type="Pfam" id="PF00391">
    <property type="entry name" value="PEP-utilizers"/>
    <property type="match status" value="1"/>
</dbReference>
<dbReference type="GO" id="GO:0016301">
    <property type="term" value="F:kinase activity"/>
    <property type="evidence" value="ECO:0007669"/>
    <property type="project" value="UniProtKB-KW"/>
</dbReference>
<feature type="domain" description="PEP-utilising enzyme mobile" evidence="20">
    <location>
        <begin position="151"/>
        <end position="216"/>
    </location>
</feature>
<dbReference type="InterPro" id="IPR015813">
    <property type="entry name" value="Pyrv/PenolPyrv_kinase-like_dom"/>
</dbReference>
<sequence length="539" mass="57294">MQGGAAGLAYRGRTASIGFAHGPFVRVDAGAAGERVAGTLVEEALALRNAIDVASGQIADLAASAGGEAAQILEFQVALLEDEDLIEAIFASIGEGRPADIAWRSTLDAHIADYNSAPDDYLKARSSDLADLRDRVVHILRGDQGQPLKVPSGGVVCADDLPPSRFLEIDWSGGGGLALLRGSPTSHVAMLARARGIPMVVQLGSIPDFGTMALLDGEGATLELDPNAEQVRTFEKRRDSHLKSRASARAILRRPTASWRGERIKLFINIQRVEDLEHADAQYADGIGLMRTEFLLTERGGLPDEETQFQAYDAVLRWADRRPVTIRTFDAGGDKPVPGFTADGEANPFLGVRGLRLCLARPEIFAVQLRALARAAVRGNLKVMFPMVTSADELEAGRKLFADVVQRLQADGIAAMLPELGIMVEVPAAALAIASFKTSFFSIGSNDLAQYVLACDRSNGALAPLMDPLHPAVLELIARTAEHGRRAAISVSLCGDMAGDPRCLPALLNCGLRELSVNASALAQIKQTIDRLSSGGGLG</sequence>
<dbReference type="SUPFAM" id="SSF51621">
    <property type="entry name" value="Phosphoenolpyruvate/pyruvate domain"/>
    <property type="match status" value="1"/>
</dbReference>
<evidence type="ECO:0000256" key="5">
    <source>
        <dbReference type="ARBA" id="ARBA00012232"/>
    </source>
</evidence>
<dbReference type="InterPro" id="IPR024692">
    <property type="entry name" value="PTS_EI"/>
</dbReference>
<name>A0A844SU59_9BRAD</name>
<evidence type="ECO:0000256" key="9">
    <source>
        <dbReference type="ARBA" id="ARBA00022597"/>
    </source>
</evidence>
<keyword evidence="7 16" id="KW-0813">Transport</keyword>
<keyword evidence="10 16" id="KW-0808">Transferase</keyword>
<feature type="binding site" evidence="19">
    <location>
        <position position="425"/>
    </location>
    <ligand>
        <name>Mg(2+)</name>
        <dbReference type="ChEBI" id="CHEBI:18420"/>
    </ligand>
</feature>
<dbReference type="EC" id="2.7.3.9" evidence="5 16"/>
<comment type="cofactor">
    <cofactor evidence="2 16 19">
        <name>Mg(2+)</name>
        <dbReference type="ChEBI" id="CHEBI:18420"/>
    </cofactor>
</comment>
<keyword evidence="12 16" id="KW-0479">Metal-binding</keyword>
<dbReference type="InterPro" id="IPR023151">
    <property type="entry name" value="PEP_util_CS"/>
</dbReference>
<feature type="active site" description="Proton donor" evidence="17">
    <location>
        <position position="494"/>
    </location>
</feature>
<accession>A0A844SU59</accession>
<proteinExistence type="inferred from homology"/>
<evidence type="ECO:0000256" key="1">
    <source>
        <dbReference type="ARBA" id="ARBA00000683"/>
    </source>
</evidence>
<evidence type="ECO:0000256" key="12">
    <source>
        <dbReference type="ARBA" id="ARBA00022723"/>
    </source>
</evidence>
<evidence type="ECO:0000256" key="14">
    <source>
        <dbReference type="ARBA" id="ARBA00022842"/>
    </source>
</evidence>
<comment type="caution">
    <text evidence="23">The sequence shown here is derived from an EMBL/GenBank/DDBJ whole genome shotgun (WGS) entry which is preliminary data.</text>
</comment>
<feature type="binding site" evidence="18">
    <location>
        <position position="457"/>
    </location>
    <ligand>
        <name>phosphoenolpyruvate</name>
        <dbReference type="ChEBI" id="CHEBI:58702"/>
    </ligand>
</feature>
<comment type="catalytic activity">
    <reaction evidence="1 16">
        <text>L-histidyl-[protein] + phosphoenolpyruvate = N(pros)-phospho-L-histidyl-[protein] + pyruvate</text>
        <dbReference type="Rhea" id="RHEA:23880"/>
        <dbReference type="Rhea" id="RHEA-COMP:9745"/>
        <dbReference type="Rhea" id="RHEA-COMP:9746"/>
        <dbReference type="ChEBI" id="CHEBI:15361"/>
        <dbReference type="ChEBI" id="CHEBI:29979"/>
        <dbReference type="ChEBI" id="CHEBI:58702"/>
        <dbReference type="ChEBI" id="CHEBI:64837"/>
        <dbReference type="EC" id="2.7.3.9"/>
    </reaction>
</comment>
<dbReference type="Gene3D" id="3.50.30.10">
    <property type="entry name" value="Phosphohistidine domain"/>
    <property type="match status" value="1"/>
</dbReference>
<dbReference type="NCBIfam" id="TIGR01417">
    <property type="entry name" value="PTS_I_fam"/>
    <property type="match status" value="1"/>
</dbReference>
<evidence type="ECO:0000313" key="24">
    <source>
        <dbReference type="Proteomes" id="UP000436468"/>
    </source>
</evidence>
<evidence type="ECO:0000256" key="19">
    <source>
        <dbReference type="PIRSR" id="PIRSR000732-3"/>
    </source>
</evidence>
<evidence type="ECO:0000256" key="6">
    <source>
        <dbReference type="ARBA" id="ARBA00016544"/>
    </source>
</evidence>
<dbReference type="InterPro" id="IPR008279">
    <property type="entry name" value="PEP-util_enz_mobile_dom"/>
</dbReference>
<dbReference type="Pfam" id="PF05524">
    <property type="entry name" value="PEP-utilisers_N"/>
    <property type="match status" value="1"/>
</dbReference>
<dbReference type="EMBL" id="WQNF01000013">
    <property type="protein sequence ID" value="MVT67434.1"/>
    <property type="molecule type" value="Genomic_DNA"/>
</dbReference>
<comment type="function">
    <text evidence="16">General (non sugar-specific) component of the phosphoenolpyruvate-dependent sugar phosphotransferase system (sugar PTS). This major carbohydrate active-transport system catalyzes the phosphorylation of incoming sugar substrates concomitantly with their translocation across the cell membrane. Enzyme I transfers the phosphoryl group from phosphoenolpyruvate (PEP) to the phosphoryl carrier protein (HPr).</text>
</comment>
<evidence type="ECO:0000256" key="15">
    <source>
        <dbReference type="ARBA" id="ARBA00033235"/>
    </source>
</evidence>
<reference evidence="23 24" key="1">
    <citation type="submission" date="2019-12" db="EMBL/GenBank/DDBJ databases">
        <title>Draft genome sequences Bradyrhizobium cajani AMBPC1010, Bradyrhizobium pachyrhizi AMBPC1040 and Bradyrhizobium yuanmingense ALSPC3051, three plant growth promoting strains isolated from nodules of Cajanus cajan L. in Dominican Republic.</title>
        <authorList>
            <person name="Flores-Felix J.D."/>
            <person name="Araujo J."/>
            <person name="Diaz-Alcantara C."/>
            <person name="Gonzalez-Andres F."/>
            <person name="Velazquez E."/>
        </authorList>
    </citation>
    <scope>NUCLEOTIDE SEQUENCE [LARGE SCALE GENOMIC DNA]</scope>
    <source>
        <strain evidence="23 24">1040</strain>
    </source>
</reference>
<dbReference type="PANTHER" id="PTHR46244:SF6">
    <property type="entry name" value="PHOSPHOENOLPYRUVATE-PROTEIN PHOSPHOTRANSFERASE"/>
    <property type="match status" value="1"/>
</dbReference>
<evidence type="ECO:0000259" key="21">
    <source>
        <dbReference type="Pfam" id="PF02896"/>
    </source>
</evidence>
<dbReference type="InterPro" id="IPR040442">
    <property type="entry name" value="Pyrv_kinase-like_dom_sf"/>
</dbReference>
<dbReference type="Proteomes" id="UP000436468">
    <property type="component" value="Unassembled WGS sequence"/>
</dbReference>
<evidence type="ECO:0000256" key="3">
    <source>
        <dbReference type="ARBA" id="ARBA00004496"/>
    </source>
</evidence>
<keyword evidence="24" id="KW-1185">Reference proteome</keyword>
<keyword evidence="9 16" id="KW-0762">Sugar transport</keyword>
<evidence type="ECO:0000256" key="18">
    <source>
        <dbReference type="PIRSR" id="PIRSR000732-2"/>
    </source>
</evidence>
<gene>
    <name evidence="23" type="primary">ptsP</name>
    <name evidence="23" type="ORF">GPL21_20235</name>
</gene>
<dbReference type="PROSITE" id="PS00742">
    <property type="entry name" value="PEP_ENZYMES_2"/>
    <property type="match status" value="1"/>
</dbReference>
<dbReference type="SUPFAM" id="SSF52009">
    <property type="entry name" value="Phosphohistidine domain"/>
    <property type="match status" value="1"/>
</dbReference>
<evidence type="ECO:0000256" key="13">
    <source>
        <dbReference type="ARBA" id="ARBA00022777"/>
    </source>
</evidence>
<dbReference type="SUPFAM" id="SSF47831">
    <property type="entry name" value="Enzyme I of the PEP:sugar phosphotransferase system HPr-binding (sub)domain"/>
    <property type="match status" value="1"/>
</dbReference>
<comment type="similarity">
    <text evidence="4 16">Belongs to the PEP-utilizing enzyme family.</text>
</comment>
<dbReference type="InterPro" id="IPR000121">
    <property type="entry name" value="PEP_util_C"/>
</dbReference>
<evidence type="ECO:0000256" key="17">
    <source>
        <dbReference type="PIRSR" id="PIRSR000732-1"/>
    </source>
</evidence>
<evidence type="ECO:0000256" key="10">
    <source>
        <dbReference type="ARBA" id="ARBA00022679"/>
    </source>
</evidence>
<keyword evidence="23" id="KW-0670">Pyruvate</keyword>
<evidence type="ECO:0000259" key="20">
    <source>
        <dbReference type="Pfam" id="PF00391"/>
    </source>
</evidence>
<feature type="binding site" evidence="18">
    <location>
        <position position="327"/>
    </location>
    <ligand>
        <name>phosphoenolpyruvate</name>
        <dbReference type="ChEBI" id="CHEBI:58702"/>
    </ligand>
</feature>